<dbReference type="Proteomes" id="UP001500067">
    <property type="component" value="Unassembled WGS sequence"/>
</dbReference>
<gene>
    <name evidence="2" type="ORF">GCM10023093_07460</name>
</gene>
<comment type="caution">
    <text evidence="2">The sequence shown here is derived from an EMBL/GenBank/DDBJ whole genome shotgun (WGS) entry which is preliminary data.</text>
</comment>
<keyword evidence="1" id="KW-0812">Transmembrane</keyword>
<protein>
    <submittedName>
        <fullName evidence="2">Uncharacterized protein</fullName>
    </submittedName>
</protein>
<feature type="transmembrane region" description="Helical" evidence="1">
    <location>
        <begin position="50"/>
        <end position="69"/>
    </location>
</feature>
<sequence length="70" mass="7227">MIVVPAEIPVTSPSALIVPTLGVLLTHVPPLVLSVSHVEFPSQTSKAPPIEAGVSLMVTLIVVVHPLSVT</sequence>
<name>A0ABP8N9H3_9BACT</name>
<keyword evidence="1" id="KW-0472">Membrane</keyword>
<evidence type="ECO:0000313" key="3">
    <source>
        <dbReference type="Proteomes" id="UP001500067"/>
    </source>
</evidence>
<evidence type="ECO:0000313" key="2">
    <source>
        <dbReference type="EMBL" id="GAA4461897.1"/>
    </source>
</evidence>
<organism evidence="2 3">
    <name type="scientific">Nemorincola caseinilytica</name>
    <dbReference type="NCBI Taxonomy" id="2054315"/>
    <lineage>
        <taxon>Bacteria</taxon>
        <taxon>Pseudomonadati</taxon>
        <taxon>Bacteroidota</taxon>
        <taxon>Chitinophagia</taxon>
        <taxon>Chitinophagales</taxon>
        <taxon>Chitinophagaceae</taxon>
        <taxon>Nemorincola</taxon>
    </lineage>
</organism>
<evidence type="ECO:0000256" key="1">
    <source>
        <dbReference type="SAM" id="Phobius"/>
    </source>
</evidence>
<keyword evidence="1" id="KW-1133">Transmembrane helix</keyword>
<keyword evidence="3" id="KW-1185">Reference proteome</keyword>
<reference evidence="3" key="1">
    <citation type="journal article" date="2019" name="Int. J. Syst. Evol. Microbiol.">
        <title>The Global Catalogue of Microorganisms (GCM) 10K type strain sequencing project: providing services to taxonomists for standard genome sequencing and annotation.</title>
        <authorList>
            <consortium name="The Broad Institute Genomics Platform"/>
            <consortium name="The Broad Institute Genome Sequencing Center for Infectious Disease"/>
            <person name="Wu L."/>
            <person name="Ma J."/>
        </authorList>
    </citation>
    <scope>NUCLEOTIDE SEQUENCE [LARGE SCALE GENOMIC DNA]</scope>
    <source>
        <strain evidence="3">JCM 32105</strain>
    </source>
</reference>
<dbReference type="EMBL" id="BAABFA010000005">
    <property type="protein sequence ID" value="GAA4461897.1"/>
    <property type="molecule type" value="Genomic_DNA"/>
</dbReference>
<accession>A0ABP8N9H3</accession>
<proteinExistence type="predicted"/>